<dbReference type="FunFam" id="1.10.287.950:FF:000001">
    <property type="entry name" value="Methyl-accepting chemotaxis sensory transducer"/>
    <property type="match status" value="1"/>
</dbReference>
<dbReference type="Proteomes" id="UP000295008">
    <property type="component" value="Unassembled WGS sequence"/>
</dbReference>
<dbReference type="InterPro" id="IPR024478">
    <property type="entry name" value="HlyB_4HB_MCP"/>
</dbReference>
<evidence type="ECO:0000256" key="3">
    <source>
        <dbReference type="PROSITE-ProRule" id="PRU00284"/>
    </source>
</evidence>
<organism evidence="8 9">
    <name type="scientific">Hydrogenispora ethanolica</name>
    <dbReference type="NCBI Taxonomy" id="1082276"/>
    <lineage>
        <taxon>Bacteria</taxon>
        <taxon>Bacillati</taxon>
        <taxon>Bacillota</taxon>
        <taxon>Hydrogenispora</taxon>
    </lineage>
</organism>
<dbReference type="Gene3D" id="1.20.120.1530">
    <property type="match status" value="3"/>
</dbReference>
<dbReference type="GO" id="GO:0005886">
    <property type="term" value="C:plasma membrane"/>
    <property type="evidence" value="ECO:0007669"/>
    <property type="project" value="TreeGrafter"/>
</dbReference>
<feature type="transmembrane region" description="Helical" evidence="5">
    <location>
        <begin position="232"/>
        <end position="252"/>
    </location>
</feature>
<keyword evidence="3" id="KW-0807">Transducer</keyword>
<keyword evidence="9" id="KW-1185">Reference proteome</keyword>
<dbReference type="Pfam" id="PF00015">
    <property type="entry name" value="MCPsignal"/>
    <property type="match status" value="1"/>
</dbReference>
<dbReference type="InterPro" id="IPR004089">
    <property type="entry name" value="MCPsignal_dom"/>
</dbReference>
<name>A0A4R1SDU6_HYDET</name>
<dbReference type="PROSITE" id="PS50885">
    <property type="entry name" value="HAMP"/>
    <property type="match status" value="2"/>
</dbReference>
<dbReference type="CDD" id="cd11386">
    <property type="entry name" value="MCP_signal"/>
    <property type="match status" value="1"/>
</dbReference>
<dbReference type="InterPro" id="IPR004090">
    <property type="entry name" value="Chemotax_Me-accpt_rcpt"/>
</dbReference>
<dbReference type="Pfam" id="PF00672">
    <property type="entry name" value="HAMP"/>
    <property type="match status" value="1"/>
</dbReference>
<dbReference type="SUPFAM" id="SSF58104">
    <property type="entry name" value="Methyl-accepting chemotaxis protein (MCP) signaling domain"/>
    <property type="match status" value="1"/>
</dbReference>
<evidence type="ECO:0000259" key="6">
    <source>
        <dbReference type="PROSITE" id="PS50111"/>
    </source>
</evidence>
<dbReference type="GO" id="GO:0004888">
    <property type="term" value="F:transmembrane signaling receptor activity"/>
    <property type="evidence" value="ECO:0007669"/>
    <property type="project" value="InterPro"/>
</dbReference>
<dbReference type="GO" id="GO:0007165">
    <property type="term" value="P:signal transduction"/>
    <property type="evidence" value="ECO:0007669"/>
    <property type="project" value="UniProtKB-KW"/>
</dbReference>
<sequence length="1003" mass="107750">MEQLLKVGKAVGAALGRVAKVFAKVFGKLFRTIGPCFNFLTKRFSNFKIGVKLTLGFAIVALIAGAIGLVGTLNIYQINRASQLVYKDNILSSEPLYRLAIQFRQLRADTSFAIIDRRSGSMYEPAINLELMEIDAALNEYASKLALQGGSTGSDQIESLKEYLQKYATEQKAVMDLVKAGKNDAATERMLNNLKPLAGVVASSIDALYQQNTMTALERTTRNNNAAASSTWWMGILVAIGMLVAVGLGIGISRNISKPMRRLTEAAQKLAVGDVDVDVDLTDASKDETGVLLSAFDQMVGSIREQSEVAERLAAGDLNVTVNVRSENDLLAKSIKVVVETLQELVSETNKLTAAAGGGQLAVRGEADRFTGEYRRVVEGINETLDAVIGPLYMAAACVEQIGKGTIPPPITDDYQGDFNTLKNSLNACIEGLGALTECNEVLQKMANNDYTEKVTGDYQGVFGDIATALNLVHDQLLYLQIIFDNMAHGDFGDLTDLKTIGKRSENDQLIPAFIQLMENVLALVNESVRLSESASSGQLETRGDAAQFTGEYRRVIEGFNATLDAVITPLTEAGTVLGRLAVNDYTLEMTGSYQGMLHEFAGQINLVRSQLLGVQDVFIRLSQGDFSRFQELSEVGKRSENDQIMPAVLRTMQVIQDVIDETNRISEAAVAGRLEVRGDSEKFVGKYQAIVVGLNQLLDAMVQPIAEAAAVLDEMAQGNLERRVQGDYQGDYARIKNALNGTIDSFNQILGEINRAAGQVASASRQVSDGSQALSQGATEQAATIQELSASIAEIASQTKENASRAGQANELAGQTKVNAQQGNDRMQEMLTAMRSINEAATNIAKIIKVIDEIAFQTNILALNAAVEAARAGQHGKGFAVVAEEVRNLAGRSAQAAKETAELIEGSIRKIGDGAKIAGQTAASLTQIVGDVTQAADLVKEIANASNEQATGIAQLNQGINQVSKVTQTTTATSEQSASTSEELTSQAEHLREMVGRFRLLS</sequence>
<dbReference type="PANTHER" id="PTHR43531">
    <property type="entry name" value="PROTEIN ICFG"/>
    <property type="match status" value="1"/>
</dbReference>
<dbReference type="CDD" id="cd06225">
    <property type="entry name" value="HAMP"/>
    <property type="match status" value="1"/>
</dbReference>
<keyword evidence="5" id="KW-1133">Transmembrane helix</keyword>
<feature type="region of interest" description="Disordered" evidence="4">
    <location>
        <begin position="800"/>
        <end position="819"/>
    </location>
</feature>
<evidence type="ECO:0000256" key="1">
    <source>
        <dbReference type="ARBA" id="ARBA00022481"/>
    </source>
</evidence>
<proteinExistence type="inferred from homology"/>
<dbReference type="Gene3D" id="1.10.8.500">
    <property type="entry name" value="HAMP domain in histidine kinase"/>
    <property type="match status" value="1"/>
</dbReference>
<feature type="domain" description="HAMP" evidence="7">
    <location>
        <begin position="254"/>
        <end position="308"/>
    </location>
</feature>
<evidence type="ECO:0000259" key="7">
    <source>
        <dbReference type="PROSITE" id="PS50885"/>
    </source>
</evidence>
<reference evidence="8 9" key="1">
    <citation type="submission" date="2019-03" db="EMBL/GenBank/DDBJ databases">
        <title>Genomic Encyclopedia of Type Strains, Phase IV (KMG-IV): sequencing the most valuable type-strain genomes for metagenomic binning, comparative biology and taxonomic classification.</title>
        <authorList>
            <person name="Goeker M."/>
        </authorList>
    </citation>
    <scope>NUCLEOTIDE SEQUENCE [LARGE SCALE GENOMIC DNA]</scope>
    <source>
        <strain evidence="8 9">LX-B</strain>
    </source>
</reference>
<dbReference type="Gene3D" id="1.10.287.950">
    <property type="entry name" value="Methyl-accepting chemotaxis protein"/>
    <property type="match status" value="1"/>
</dbReference>
<dbReference type="Pfam" id="PF12729">
    <property type="entry name" value="4HB_MCP_1"/>
    <property type="match status" value="1"/>
</dbReference>
<gene>
    <name evidence="8" type="ORF">EDC14_1001115</name>
</gene>
<dbReference type="SMART" id="SM00283">
    <property type="entry name" value="MA"/>
    <property type="match status" value="1"/>
</dbReference>
<dbReference type="RefSeq" id="WP_165907683.1">
    <property type="nucleotide sequence ID" value="NZ_SLUN01000001.1"/>
</dbReference>
<dbReference type="GO" id="GO:0006935">
    <property type="term" value="P:chemotaxis"/>
    <property type="evidence" value="ECO:0007669"/>
    <property type="project" value="UniProtKB-KW"/>
</dbReference>
<feature type="domain" description="Methyl-accepting transducer" evidence="6">
    <location>
        <begin position="757"/>
        <end position="986"/>
    </location>
</feature>
<evidence type="ECO:0000256" key="4">
    <source>
        <dbReference type="SAM" id="MobiDB-lite"/>
    </source>
</evidence>
<dbReference type="InterPro" id="IPR051310">
    <property type="entry name" value="MCP_chemotaxis"/>
</dbReference>
<dbReference type="Pfam" id="PF18947">
    <property type="entry name" value="HAMP_2"/>
    <property type="match status" value="3"/>
</dbReference>
<dbReference type="SUPFAM" id="SSF158472">
    <property type="entry name" value="HAMP domain-like"/>
    <property type="match status" value="1"/>
</dbReference>
<keyword evidence="5" id="KW-0812">Transmembrane</keyword>
<evidence type="ECO:0000313" key="8">
    <source>
        <dbReference type="EMBL" id="TCL76832.1"/>
    </source>
</evidence>
<evidence type="ECO:0000256" key="5">
    <source>
        <dbReference type="SAM" id="Phobius"/>
    </source>
</evidence>
<dbReference type="PRINTS" id="PR00260">
    <property type="entry name" value="CHEMTRNSDUCR"/>
</dbReference>
<dbReference type="PANTHER" id="PTHR43531:SF14">
    <property type="entry name" value="METHYL-ACCEPTING CHEMOTAXIS PROTEIN I-RELATED"/>
    <property type="match status" value="1"/>
</dbReference>
<dbReference type="PROSITE" id="PS50111">
    <property type="entry name" value="CHEMOTAXIS_TRANSDUC_2"/>
    <property type="match status" value="1"/>
</dbReference>
<dbReference type="EMBL" id="SLUN01000001">
    <property type="protein sequence ID" value="TCL76832.1"/>
    <property type="molecule type" value="Genomic_DNA"/>
</dbReference>
<evidence type="ECO:0000256" key="2">
    <source>
        <dbReference type="ARBA" id="ARBA00029447"/>
    </source>
</evidence>
<feature type="domain" description="HAMP" evidence="7">
    <location>
        <begin position="700"/>
        <end position="752"/>
    </location>
</feature>
<dbReference type="AlphaFoldDB" id="A0A4R1SDU6"/>
<dbReference type="SMART" id="SM00304">
    <property type="entry name" value="HAMP"/>
    <property type="match status" value="5"/>
</dbReference>
<accession>A0A4R1SDU6</accession>
<evidence type="ECO:0000313" key="9">
    <source>
        <dbReference type="Proteomes" id="UP000295008"/>
    </source>
</evidence>
<comment type="similarity">
    <text evidence="2">Belongs to the methyl-accepting chemotaxis (MCP) protein family.</text>
</comment>
<keyword evidence="1" id="KW-0488">Methylation</keyword>
<protein>
    <submittedName>
        <fullName evidence="8">Methyl-accepting chemotaxis protein</fullName>
    </submittedName>
</protein>
<comment type="caution">
    <text evidence="8">The sequence shown here is derived from an EMBL/GenBank/DDBJ whole genome shotgun (WGS) entry which is preliminary data.</text>
</comment>
<keyword evidence="5" id="KW-0472">Membrane</keyword>
<feature type="transmembrane region" description="Helical" evidence="5">
    <location>
        <begin position="53"/>
        <end position="76"/>
    </location>
</feature>
<dbReference type="InterPro" id="IPR003660">
    <property type="entry name" value="HAMP_dom"/>
</dbReference>